<evidence type="ECO:0000256" key="2">
    <source>
        <dbReference type="ARBA" id="ARBA00013147"/>
    </source>
</evidence>
<dbReference type="Gene3D" id="3.40.190.10">
    <property type="entry name" value="Periplasmic binding protein-like II"/>
    <property type="match status" value="1"/>
</dbReference>
<evidence type="ECO:0000313" key="10">
    <source>
        <dbReference type="Proteomes" id="UP000249417"/>
    </source>
</evidence>
<accession>A0A2W5MT87</accession>
<dbReference type="EMBL" id="QFQB01000093">
    <property type="protein sequence ID" value="PZQ44426.1"/>
    <property type="molecule type" value="Genomic_DNA"/>
</dbReference>
<dbReference type="GO" id="GO:0004664">
    <property type="term" value="F:prephenate dehydratase activity"/>
    <property type="evidence" value="ECO:0007669"/>
    <property type="project" value="UniProtKB-EC"/>
</dbReference>
<reference evidence="9 10" key="1">
    <citation type="submission" date="2017-08" db="EMBL/GenBank/DDBJ databases">
        <title>Infants hospitalized years apart are colonized by the same room-sourced microbial strains.</title>
        <authorList>
            <person name="Brooks B."/>
            <person name="Olm M.R."/>
            <person name="Firek B.A."/>
            <person name="Baker R."/>
            <person name="Thomas B.C."/>
            <person name="Morowitz M.J."/>
            <person name="Banfield J.F."/>
        </authorList>
    </citation>
    <scope>NUCLEOTIDE SEQUENCE [LARGE SCALE GENOMIC DNA]</scope>
    <source>
        <strain evidence="9">S2_005_002_R2_29</strain>
    </source>
</reference>
<keyword evidence="5" id="KW-0584">Phenylalanine biosynthesis</keyword>
<dbReference type="PROSITE" id="PS51171">
    <property type="entry name" value="PREPHENATE_DEHYDR_3"/>
    <property type="match status" value="1"/>
</dbReference>
<evidence type="ECO:0000259" key="8">
    <source>
        <dbReference type="PROSITE" id="PS51171"/>
    </source>
</evidence>
<dbReference type="CDD" id="cd04905">
    <property type="entry name" value="ACT_CM-PDT"/>
    <property type="match status" value="1"/>
</dbReference>
<dbReference type="InterPro" id="IPR045865">
    <property type="entry name" value="ACT-like_dom_sf"/>
</dbReference>
<dbReference type="EC" id="4.2.1.51" evidence="2"/>
<evidence type="ECO:0000256" key="6">
    <source>
        <dbReference type="ARBA" id="ARBA00023239"/>
    </source>
</evidence>
<dbReference type="GO" id="GO:0005737">
    <property type="term" value="C:cytoplasm"/>
    <property type="evidence" value="ECO:0007669"/>
    <property type="project" value="TreeGrafter"/>
</dbReference>
<comment type="pathway">
    <text evidence="1">Amino-acid biosynthesis; L-phenylalanine biosynthesis; phenylpyruvate from prephenate: step 1/1.</text>
</comment>
<dbReference type="SUPFAM" id="SSF53850">
    <property type="entry name" value="Periplasmic binding protein-like II"/>
    <property type="match status" value="1"/>
</dbReference>
<dbReference type="GO" id="GO:0009094">
    <property type="term" value="P:L-phenylalanine biosynthetic process"/>
    <property type="evidence" value="ECO:0007669"/>
    <property type="project" value="UniProtKB-UniPathway"/>
</dbReference>
<evidence type="ECO:0000313" key="9">
    <source>
        <dbReference type="EMBL" id="PZQ44426.1"/>
    </source>
</evidence>
<feature type="non-terminal residue" evidence="9">
    <location>
        <position position="1"/>
    </location>
</feature>
<comment type="catalytic activity">
    <reaction evidence="7">
        <text>prephenate + H(+) = 3-phenylpyruvate + CO2 + H2O</text>
        <dbReference type="Rhea" id="RHEA:21648"/>
        <dbReference type="ChEBI" id="CHEBI:15377"/>
        <dbReference type="ChEBI" id="CHEBI:15378"/>
        <dbReference type="ChEBI" id="CHEBI:16526"/>
        <dbReference type="ChEBI" id="CHEBI:18005"/>
        <dbReference type="ChEBI" id="CHEBI:29934"/>
        <dbReference type="EC" id="4.2.1.51"/>
    </reaction>
</comment>
<dbReference type="Pfam" id="PF00800">
    <property type="entry name" value="PDT"/>
    <property type="match status" value="1"/>
</dbReference>
<comment type="caution">
    <text evidence="9">The sequence shown here is derived from an EMBL/GenBank/DDBJ whole genome shotgun (WGS) entry which is preliminary data.</text>
</comment>
<evidence type="ECO:0000256" key="1">
    <source>
        <dbReference type="ARBA" id="ARBA00004741"/>
    </source>
</evidence>
<dbReference type="PROSITE" id="PS00857">
    <property type="entry name" value="PREPHENATE_DEHYDR_1"/>
    <property type="match status" value="1"/>
</dbReference>
<feature type="domain" description="Prephenate dehydratase" evidence="8">
    <location>
        <begin position="1"/>
        <end position="90"/>
    </location>
</feature>
<gene>
    <name evidence="9" type="ORF">DI551_10175</name>
</gene>
<organism evidence="9 10">
    <name type="scientific">Micavibrio aeruginosavorus</name>
    <dbReference type="NCBI Taxonomy" id="349221"/>
    <lineage>
        <taxon>Bacteria</taxon>
        <taxon>Pseudomonadati</taxon>
        <taxon>Bdellovibrionota</taxon>
        <taxon>Bdellovibrionia</taxon>
        <taxon>Bdellovibrionales</taxon>
        <taxon>Pseudobdellovibrionaceae</taxon>
        <taxon>Micavibrio</taxon>
    </lineage>
</organism>
<dbReference type="Proteomes" id="UP000249417">
    <property type="component" value="Unassembled WGS sequence"/>
</dbReference>
<keyword evidence="3" id="KW-0028">Amino-acid biosynthesis</keyword>
<keyword evidence="6 9" id="KW-0456">Lyase</keyword>
<protein>
    <recommendedName>
        <fullName evidence="2">prephenate dehydratase</fullName>
        <ecNumber evidence="2">4.2.1.51</ecNumber>
    </recommendedName>
</protein>
<keyword evidence="4" id="KW-0057">Aromatic amino acid biosynthesis</keyword>
<dbReference type="SUPFAM" id="SSF55021">
    <property type="entry name" value="ACT-like"/>
    <property type="match status" value="1"/>
</dbReference>
<name>A0A2W5MT87_9BACT</name>
<proteinExistence type="predicted"/>
<evidence type="ECO:0000256" key="3">
    <source>
        <dbReference type="ARBA" id="ARBA00022605"/>
    </source>
</evidence>
<dbReference type="UniPathway" id="UPA00121">
    <property type="reaction ID" value="UER00345"/>
</dbReference>
<evidence type="ECO:0000256" key="5">
    <source>
        <dbReference type="ARBA" id="ARBA00023222"/>
    </source>
</evidence>
<dbReference type="InterPro" id="IPR001086">
    <property type="entry name" value="Preph_deHydtase"/>
</dbReference>
<dbReference type="PANTHER" id="PTHR21022">
    <property type="entry name" value="PREPHENATE DEHYDRATASE P PROTEIN"/>
    <property type="match status" value="1"/>
</dbReference>
<dbReference type="PANTHER" id="PTHR21022:SF19">
    <property type="entry name" value="PREPHENATE DEHYDRATASE-RELATED"/>
    <property type="match status" value="1"/>
</dbReference>
<dbReference type="InterPro" id="IPR018528">
    <property type="entry name" value="Preph_deHydtase_CS"/>
</dbReference>
<evidence type="ECO:0000256" key="4">
    <source>
        <dbReference type="ARBA" id="ARBA00023141"/>
    </source>
</evidence>
<sequence>VKGAKIEDLKYVHSHLHALPQCRKIIKELGLKPFVHADTAGAAEEVAAKNDKEHAAIASSLAGEIYGLDVLRKDVQDADHNTTRFVVLSKEAHVPALDDKIIYITSFVFVVRNIPAALYKALGGFSTNGVNMIKLESYVNPSFQAAQFYAEVIGHPESRPLQLAMQELGFFAKEVTILGTYPANPFRNK</sequence>
<dbReference type="Gene3D" id="3.30.70.260">
    <property type="match status" value="1"/>
</dbReference>
<evidence type="ECO:0000256" key="7">
    <source>
        <dbReference type="ARBA" id="ARBA00047848"/>
    </source>
</evidence>
<dbReference type="AlphaFoldDB" id="A0A2W5MT87"/>